<dbReference type="Pfam" id="PF12399">
    <property type="entry name" value="BCA_ABC_TP_C"/>
    <property type="match status" value="1"/>
</dbReference>
<dbReference type="InterPro" id="IPR003439">
    <property type="entry name" value="ABC_transporter-like_ATP-bd"/>
</dbReference>
<dbReference type="PANTHER" id="PTHR45772">
    <property type="entry name" value="CONSERVED COMPONENT OF ABC TRANSPORTER FOR NATURAL AMINO ACIDS-RELATED"/>
    <property type="match status" value="1"/>
</dbReference>
<keyword evidence="1" id="KW-0813">Transport</keyword>
<dbReference type="GO" id="GO:0005524">
    <property type="term" value="F:ATP binding"/>
    <property type="evidence" value="ECO:0007669"/>
    <property type="project" value="UniProtKB-KW"/>
</dbReference>
<proteinExistence type="predicted"/>
<evidence type="ECO:0000256" key="1">
    <source>
        <dbReference type="ARBA" id="ARBA00022448"/>
    </source>
</evidence>
<dbReference type="InterPro" id="IPR051120">
    <property type="entry name" value="ABC_AA/LPS_Transport"/>
</dbReference>
<evidence type="ECO:0000256" key="2">
    <source>
        <dbReference type="ARBA" id="ARBA00022741"/>
    </source>
</evidence>
<reference evidence="5" key="1">
    <citation type="journal article" date="2021" name="Environ. Microbiol.">
        <title>Genomic characterization of three novel Desulfobacterota classes expand the metabolic and phylogenetic diversity of the phylum.</title>
        <authorList>
            <person name="Murphy C.L."/>
            <person name="Biggerstaff J."/>
            <person name="Eichhorn A."/>
            <person name="Ewing E."/>
            <person name="Shahan R."/>
            <person name="Soriano D."/>
            <person name="Stewart S."/>
            <person name="VanMol K."/>
            <person name="Walker R."/>
            <person name="Walters P."/>
            <person name="Elshahed M.S."/>
            <person name="Youssef N.H."/>
        </authorList>
    </citation>
    <scope>NUCLEOTIDE SEQUENCE</scope>
    <source>
        <strain evidence="5">Zod_Metabat.24</strain>
    </source>
</reference>
<sequence>MPILKVKELSISFGGLRALKGVSFEVKEGGIFSIIGPNGAGKTTIFNCIGGQCRPDFGTIRFRDRDITGFRPHQVARLKIARSFQNMGLFPRMTVLENVLVGRHIHTAGGIFRSMLTLNRRCAKEEIAQRKAADGIIDLLNLISVRDKPAGGLPYGTKKTVELARAMAMEPELLLLDEPSGGMNVREREELKHRIKDIAVSKDITVVVVEHDMNLVMDISDEVLAVNFGEKIAQGTPEEIQRNPEVVRAYLGEEARI</sequence>
<dbReference type="AlphaFoldDB" id="A0A9D8KGA5"/>
<dbReference type="CDD" id="cd03219">
    <property type="entry name" value="ABC_Mj1267_LivG_branched"/>
    <property type="match status" value="1"/>
</dbReference>
<protein>
    <submittedName>
        <fullName evidence="5">ABC transporter ATP-binding protein</fullName>
    </submittedName>
</protein>
<accession>A0A9D8KGA5</accession>
<name>A0A9D8KGA5_9DELT</name>
<dbReference type="InterPro" id="IPR032823">
    <property type="entry name" value="BCA_ABC_TP_C"/>
</dbReference>
<keyword evidence="2" id="KW-0547">Nucleotide-binding</keyword>
<comment type="caution">
    <text evidence="5">The sequence shown here is derived from an EMBL/GenBank/DDBJ whole genome shotgun (WGS) entry which is preliminary data.</text>
</comment>
<evidence type="ECO:0000313" key="6">
    <source>
        <dbReference type="Proteomes" id="UP000809273"/>
    </source>
</evidence>
<evidence type="ECO:0000256" key="3">
    <source>
        <dbReference type="ARBA" id="ARBA00022840"/>
    </source>
</evidence>
<dbReference type="GO" id="GO:0016887">
    <property type="term" value="F:ATP hydrolysis activity"/>
    <property type="evidence" value="ECO:0007669"/>
    <property type="project" value="InterPro"/>
</dbReference>
<reference evidence="5" key="2">
    <citation type="submission" date="2021-01" db="EMBL/GenBank/DDBJ databases">
        <authorList>
            <person name="Hahn C.R."/>
            <person name="Youssef N.H."/>
            <person name="Elshahed M."/>
        </authorList>
    </citation>
    <scope>NUCLEOTIDE SEQUENCE</scope>
    <source>
        <strain evidence="5">Zod_Metabat.24</strain>
    </source>
</reference>
<dbReference type="FunFam" id="3.40.50.300:FF:000421">
    <property type="entry name" value="Branched-chain amino acid ABC transporter ATP-binding protein"/>
    <property type="match status" value="1"/>
</dbReference>
<dbReference type="EMBL" id="JAFGIX010000069">
    <property type="protein sequence ID" value="MBN1574206.1"/>
    <property type="molecule type" value="Genomic_DNA"/>
</dbReference>
<dbReference type="SUPFAM" id="SSF52540">
    <property type="entry name" value="P-loop containing nucleoside triphosphate hydrolases"/>
    <property type="match status" value="1"/>
</dbReference>
<organism evidence="5 6">
    <name type="scientific">Candidatus Zymogenus saltonus</name>
    <dbReference type="NCBI Taxonomy" id="2844893"/>
    <lineage>
        <taxon>Bacteria</taxon>
        <taxon>Deltaproteobacteria</taxon>
        <taxon>Candidatus Zymogenia</taxon>
        <taxon>Candidatus Zymogeniales</taxon>
        <taxon>Candidatus Zymogenaceae</taxon>
        <taxon>Candidatus Zymogenus</taxon>
    </lineage>
</organism>
<dbReference type="InterPro" id="IPR027417">
    <property type="entry name" value="P-loop_NTPase"/>
</dbReference>
<dbReference type="Proteomes" id="UP000809273">
    <property type="component" value="Unassembled WGS sequence"/>
</dbReference>
<dbReference type="InterPro" id="IPR003593">
    <property type="entry name" value="AAA+_ATPase"/>
</dbReference>
<evidence type="ECO:0000259" key="4">
    <source>
        <dbReference type="PROSITE" id="PS50893"/>
    </source>
</evidence>
<dbReference type="Pfam" id="PF00005">
    <property type="entry name" value="ABC_tran"/>
    <property type="match status" value="1"/>
</dbReference>
<dbReference type="PANTHER" id="PTHR45772:SF1">
    <property type="entry name" value="ABC TRANSPORTER ATP-BINDING PROTEIN"/>
    <property type="match status" value="1"/>
</dbReference>
<feature type="domain" description="ABC transporter" evidence="4">
    <location>
        <begin position="4"/>
        <end position="253"/>
    </location>
</feature>
<gene>
    <name evidence="5" type="ORF">JW984_13495</name>
</gene>
<dbReference type="PROSITE" id="PS50893">
    <property type="entry name" value="ABC_TRANSPORTER_2"/>
    <property type="match status" value="1"/>
</dbReference>
<dbReference type="Gene3D" id="3.40.50.300">
    <property type="entry name" value="P-loop containing nucleotide triphosphate hydrolases"/>
    <property type="match status" value="1"/>
</dbReference>
<dbReference type="SMART" id="SM00382">
    <property type="entry name" value="AAA"/>
    <property type="match status" value="1"/>
</dbReference>
<dbReference type="GO" id="GO:0005886">
    <property type="term" value="C:plasma membrane"/>
    <property type="evidence" value="ECO:0007669"/>
    <property type="project" value="TreeGrafter"/>
</dbReference>
<evidence type="ECO:0000313" key="5">
    <source>
        <dbReference type="EMBL" id="MBN1574206.1"/>
    </source>
</evidence>
<keyword evidence="3 5" id="KW-0067">ATP-binding</keyword>